<dbReference type="Proteomes" id="UP000004994">
    <property type="component" value="Chromosome 5"/>
</dbReference>
<dbReference type="PANTHER" id="PTHR36617">
    <property type="entry name" value="PROTEIN, PUTATIVE-RELATED"/>
    <property type="match status" value="1"/>
</dbReference>
<organism evidence="2">
    <name type="scientific">Solanum lycopersicum</name>
    <name type="common">Tomato</name>
    <name type="synonym">Lycopersicon esculentum</name>
    <dbReference type="NCBI Taxonomy" id="4081"/>
    <lineage>
        <taxon>Eukaryota</taxon>
        <taxon>Viridiplantae</taxon>
        <taxon>Streptophyta</taxon>
        <taxon>Embryophyta</taxon>
        <taxon>Tracheophyta</taxon>
        <taxon>Spermatophyta</taxon>
        <taxon>Magnoliopsida</taxon>
        <taxon>eudicotyledons</taxon>
        <taxon>Gunneridae</taxon>
        <taxon>Pentapetalae</taxon>
        <taxon>asterids</taxon>
        <taxon>lamiids</taxon>
        <taxon>Solanales</taxon>
        <taxon>Solanaceae</taxon>
        <taxon>Solanoideae</taxon>
        <taxon>Solaneae</taxon>
        <taxon>Solanum</taxon>
        <taxon>Solanum subgen. Lycopersicon</taxon>
    </lineage>
</organism>
<dbReference type="PANTHER" id="PTHR36617:SF15">
    <property type="entry name" value="REVERSE TRANSCRIPTASE ZINC-BINDING DOMAIN-CONTAINING PROTEIN"/>
    <property type="match status" value="1"/>
</dbReference>
<dbReference type="Pfam" id="PF13966">
    <property type="entry name" value="zf-RVT"/>
    <property type="match status" value="1"/>
</dbReference>
<protein>
    <recommendedName>
        <fullName evidence="1">Reverse transcriptase zinc-binding domain-containing protein</fullName>
    </recommendedName>
</protein>
<keyword evidence="3" id="KW-1185">Reference proteome</keyword>
<proteinExistence type="predicted"/>
<dbReference type="AlphaFoldDB" id="A0A3Q7GJJ0"/>
<reference evidence="2" key="2">
    <citation type="submission" date="2019-01" db="UniProtKB">
        <authorList>
            <consortium name="EnsemblPlants"/>
        </authorList>
    </citation>
    <scope>IDENTIFICATION</scope>
    <source>
        <strain evidence="2">cv. Heinz 1706</strain>
    </source>
</reference>
<dbReference type="InParanoid" id="A0A3Q7GJJ0"/>
<evidence type="ECO:0000313" key="2">
    <source>
        <dbReference type="EnsemblPlants" id="Solyc05g043357.1.1"/>
    </source>
</evidence>
<reference evidence="2" key="1">
    <citation type="journal article" date="2012" name="Nature">
        <title>The tomato genome sequence provides insights into fleshy fruit evolution.</title>
        <authorList>
            <consortium name="Tomato Genome Consortium"/>
        </authorList>
    </citation>
    <scope>NUCLEOTIDE SEQUENCE [LARGE SCALE GENOMIC DNA]</scope>
    <source>
        <strain evidence="2">cv. Heinz 1706</strain>
    </source>
</reference>
<dbReference type="EnsemblPlants" id="Solyc05g043357.1.1">
    <property type="protein sequence ID" value="Solyc05g043357.1.1"/>
    <property type="gene ID" value="Solyc05g043357.1"/>
</dbReference>
<feature type="domain" description="Reverse transcriptase zinc-binding" evidence="1">
    <location>
        <begin position="144"/>
        <end position="207"/>
    </location>
</feature>
<evidence type="ECO:0000259" key="1">
    <source>
        <dbReference type="Pfam" id="PF13966"/>
    </source>
</evidence>
<dbReference type="InterPro" id="IPR026960">
    <property type="entry name" value="RVT-Znf"/>
</dbReference>
<name>A0A3Q7GJJ0_SOLLC</name>
<evidence type="ECO:0000313" key="3">
    <source>
        <dbReference type="Proteomes" id="UP000004994"/>
    </source>
</evidence>
<sequence>MVARLIWKPENLKMFPCCQPTTALTSLTLAIRIFSIHAVLFRPISLSNSSTWSHNILRVGNVTNVKFWKDIAGEYNSSYCLSQFFLISSNPDFTMSQNKTGSTWAPLFRGNLQDWELDNILNLLEANPRTSDRLTWGNKADSLYPVEAGYSTLCAQKEVVEGWPWKLNWKTKLPPKVICFTSIALNEASLTQDNINRKKNAHCQQCYKRKTMYRN</sequence>
<accession>A0A3Q7GJJ0</accession>
<dbReference type="Gramene" id="Solyc05g043357.1.1">
    <property type="protein sequence ID" value="Solyc05g043357.1.1"/>
    <property type="gene ID" value="Solyc05g043357.1"/>
</dbReference>